<sequence>MANNPKSFWLALSTFIFVLLSLVYTYVILAVPAPRLPSIATQRAITAVENERWIFVGDVHGMYDELQELLSLVDAEKPDTHVVLLGDFVSKGPQSGKVVHYLEENRNSTHCILGNHEINVMFAYLNRRDLKKRLSRKNSRWDPVVFDTENYVPRHDQVNNKHKLLAQQLGISKLTSMATLCSAELQIHLNASDHTLIAVHAGLAPDFEGKQPKIGDITTMKYMLPKDHSKTSKYKFYKARRWFKLWNADTAPENVTVLYGHDANSGLNLRKQTKGLDSGCVGGGKLTALEYVYKNGKYHEYLHQVKCRQFM</sequence>
<dbReference type="Pfam" id="PF00149">
    <property type="entry name" value="Metallophos"/>
    <property type="match status" value="1"/>
</dbReference>
<dbReference type="GO" id="GO:0006798">
    <property type="term" value="P:polyphosphate catabolic process"/>
    <property type="evidence" value="ECO:0007669"/>
    <property type="project" value="TreeGrafter"/>
</dbReference>
<reference evidence="3" key="1">
    <citation type="submission" date="2016-03" db="EMBL/GenBank/DDBJ databases">
        <authorList>
            <person name="Devillers Hugo."/>
        </authorList>
    </citation>
    <scope>NUCLEOTIDE SEQUENCE [LARGE SCALE GENOMIC DNA]</scope>
</reference>
<dbReference type="GO" id="GO:0005737">
    <property type="term" value="C:cytoplasm"/>
    <property type="evidence" value="ECO:0007669"/>
    <property type="project" value="TreeGrafter"/>
</dbReference>
<dbReference type="EMBL" id="LT598477">
    <property type="protein sequence ID" value="SCU96300.1"/>
    <property type="molecule type" value="Genomic_DNA"/>
</dbReference>
<evidence type="ECO:0000259" key="1">
    <source>
        <dbReference type="Pfam" id="PF00149"/>
    </source>
</evidence>
<dbReference type="AlphaFoldDB" id="A0A1G4JYP4"/>
<dbReference type="OrthoDB" id="10267127at2759"/>
<dbReference type="Proteomes" id="UP000191144">
    <property type="component" value="Chromosome F"/>
</dbReference>
<name>A0A1G4JYP4_9SACH</name>
<dbReference type="CDD" id="cd00144">
    <property type="entry name" value="MPP_PPP_family"/>
    <property type="match status" value="1"/>
</dbReference>
<keyword evidence="3" id="KW-1185">Reference proteome</keyword>
<dbReference type="SUPFAM" id="SSF56300">
    <property type="entry name" value="Metallo-dependent phosphatases"/>
    <property type="match status" value="1"/>
</dbReference>
<protein>
    <submittedName>
        <fullName evidence="2">LAME_0F15786g1_1</fullName>
    </submittedName>
</protein>
<proteinExistence type="predicted"/>
<evidence type="ECO:0000313" key="3">
    <source>
        <dbReference type="Proteomes" id="UP000191144"/>
    </source>
</evidence>
<dbReference type="GO" id="GO:0016791">
    <property type="term" value="F:phosphatase activity"/>
    <property type="evidence" value="ECO:0007669"/>
    <property type="project" value="TreeGrafter"/>
</dbReference>
<gene>
    <name evidence="2" type="ORF">LAME_0F15786G</name>
</gene>
<dbReference type="InterPro" id="IPR004843">
    <property type="entry name" value="Calcineurin-like_PHP"/>
</dbReference>
<dbReference type="PANTHER" id="PTHR42850:SF4">
    <property type="entry name" value="ZINC-DEPENDENT ENDOPOLYPHOSPHATASE"/>
    <property type="match status" value="1"/>
</dbReference>
<evidence type="ECO:0000313" key="2">
    <source>
        <dbReference type="EMBL" id="SCU96300.1"/>
    </source>
</evidence>
<dbReference type="PANTHER" id="PTHR42850">
    <property type="entry name" value="METALLOPHOSPHOESTERASE"/>
    <property type="match status" value="1"/>
</dbReference>
<dbReference type="Gene3D" id="3.60.21.10">
    <property type="match status" value="1"/>
</dbReference>
<accession>A0A1G4JYP4</accession>
<dbReference type="InterPro" id="IPR029052">
    <property type="entry name" value="Metallo-depent_PP-like"/>
</dbReference>
<organism evidence="2 3">
    <name type="scientific">Lachancea meyersii CBS 8951</name>
    <dbReference type="NCBI Taxonomy" id="1266667"/>
    <lineage>
        <taxon>Eukaryota</taxon>
        <taxon>Fungi</taxon>
        <taxon>Dikarya</taxon>
        <taxon>Ascomycota</taxon>
        <taxon>Saccharomycotina</taxon>
        <taxon>Saccharomycetes</taxon>
        <taxon>Saccharomycetales</taxon>
        <taxon>Saccharomycetaceae</taxon>
        <taxon>Lachancea</taxon>
    </lineage>
</organism>
<dbReference type="InterPro" id="IPR050126">
    <property type="entry name" value="Ap4A_hydrolase"/>
</dbReference>
<feature type="domain" description="Calcineurin-like phosphoesterase" evidence="1">
    <location>
        <begin position="54"/>
        <end position="265"/>
    </location>
</feature>
<dbReference type="GO" id="GO:0000298">
    <property type="term" value="F:endopolyphosphatase activity"/>
    <property type="evidence" value="ECO:0007669"/>
    <property type="project" value="TreeGrafter"/>
</dbReference>